<dbReference type="EMBL" id="MEIS01000066">
    <property type="protein sequence ID" value="PIT58015.1"/>
    <property type="molecule type" value="Genomic_DNA"/>
</dbReference>
<organism evidence="1 4">
    <name type="scientific">Snodgrassella alvi</name>
    <dbReference type="NCBI Taxonomy" id="1196083"/>
    <lineage>
        <taxon>Bacteria</taxon>
        <taxon>Pseudomonadati</taxon>
        <taxon>Pseudomonadota</taxon>
        <taxon>Betaproteobacteria</taxon>
        <taxon>Neisseriales</taxon>
        <taxon>Neisseriaceae</taxon>
        <taxon>Snodgrassella</taxon>
    </lineage>
</organism>
<accession>A0A2N9WTI5</accession>
<dbReference type="Proteomes" id="UP000231293">
    <property type="component" value="Unassembled WGS sequence"/>
</dbReference>
<sequence>MNIIFPDWYDNLFQLECESKGVVLNFEVTVNGNIYTFNFYDPIRFIQDAEDEISDIGYFKDEYAVVLKKVTKDNIIKYLLSI</sequence>
<evidence type="ECO:0000313" key="4">
    <source>
        <dbReference type="Proteomes" id="UP000231293"/>
    </source>
</evidence>
<gene>
    <name evidence="1" type="ORF">BGI32_06770</name>
    <name evidence="2" type="ORF">BHC49_02980</name>
</gene>
<dbReference type="AlphaFoldDB" id="A0A2N9WTI5"/>
<dbReference type="EMBL" id="MDVB01000074">
    <property type="protein sequence ID" value="PIT14874.1"/>
    <property type="molecule type" value="Genomic_DNA"/>
</dbReference>
<name>A0A2N9WTI5_9NEIS</name>
<comment type="caution">
    <text evidence="1">The sequence shown here is derived from an EMBL/GenBank/DDBJ whole genome shotgun (WGS) entry which is preliminary data.</text>
</comment>
<dbReference type="OrthoDB" id="513474at2"/>
<evidence type="ECO:0000313" key="2">
    <source>
        <dbReference type="EMBL" id="PIT58015.1"/>
    </source>
</evidence>
<dbReference type="Proteomes" id="UP000229434">
    <property type="component" value="Unassembled WGS sequence"/>
</dbReference>
<dbReference type="RefSeq" id="WP_100091265.1">
    <property type="nucleotide sequence ID" value="NZ_MDUZ01000082.1"/>
</dbReference>
<reference evidence="3 4" key="1">
    <citation type="journal article" date="2017" name="MBio">
        <title>Type VI secretion-mediated competition in the bee gut microbiome.</title>
        <authorList>
            <person name="Steele M.I."/>
            <person name="Kwong W.K."/>
            <person name="Powell J.E."/>
            <person name="Whiteley M."/>
            <person name="Moran N.A."/>
        </authorList>
    </citation>
    <scope>NUCLEOTIDE SEQUENCE [LARGE SCALE GENOMIC DNA]</scope>
    <source>
        <strain evidence="1 4">App2-2</strain>
        <strain evidence="2 3">Nev3CBA3</strain>
    </source>
</reference>
<proteinExistence type="predicted"/>
<evidence type="ECO:0000313" key="3">
    <source>
        <dbReference type="Proteomes" id="UP000229434"/>
    </source>
</evidence>
<protein>
    <submittedName>
        <fullName evidence="1">Uncharacterized protein</fullName>
    </submittedName>
</protein>
<evidence type="ECO:0000313" key="1">
    <source>
        <dbReference type="EMBL" id="PIT14874.1"/>
    </source>
</evidence>